<proteinExistence type="predicted"/>
<dbReference type="GO" id="GO:0046677">
    <property type="term" value="P:response to antibiotic"/>
    <property type="evidence" value="ECO:0007669"/>
    <property type="project" value="InterPro"/>
</dbReference>
<dbReference type="PANTHER" id="PTHR30055">
    <property type="entry name" value="HTH-TYPE TRANSCRIPTIONAL REGULATOR RUTR"/>
    <property type="match status" value="1"/>
</dbReference>
<keyword evidence="8" id="KW-1185">Reference proteome</keyword>
<reference evidence="7 8" key="1">
    <citation type="submission" date="2019-07" db="EMBL/GenBank/DDBJ databases">
        <title>Whole genome shotgun sequence of Pseudonocardia sulfidoxydans NBRC 16205.</title>
        <authorList>
            <person name="Hosoyama A."/>
            <person name="Uohara A."/>
            <person name="Ohji S."/>
            <person name="Ichikawa N."/>
        </authorList>
    </citation>
    <scope>NUCLEOTIDE SEQUENCE [LARGE SCALE GENOMIC DNA]</scope>
    <source>
        <strain evidence="7 8">NBRC 16205</strain>
    </source>
</reference>
<dbReference type="AlphaFoldDB" id="A0A511DAG5"/>
<comment type="caution">
    <text evidence="7">The sequence shown here is derived from an EMBL/GenBank/DDBJ whole genome shotgun (WGS) entry which is preliminary data.</text>
</comment>
<dbReference type="SUPFAM" id="SSF48498">
    <property type="entry name" value="Tetracyclin repressor-like, C-terminal domain"/>
    <property type="match status" value="1"/>
</dbReference>
<evidence type="ECO:0000256" key="1">
    <source>
        <dbReference type="ARBA" id="ARBA00022491"/>
    </source>
</evidence>
<evidence type="ECO:0000313" key="8">
    <source>
        <dbReference type="Proteomes" id="UP000321685"/>
    </source>
</evidence>
<sequence length="225" mass="24448">MPRSDTPRGRTGRPPVTSRAQILDAARLLIDRDGWEKLTVRRLATELGIGTTTLYHHVRDKGDLLLLLLNEYVAAIPQQPLPTEPRDRVVAAALAIHDALAAWPWAAEVLTTDGFIGRLDAPSLALVEAVLDGAVDHGCTPDQAVDVFRGIWYFTVGEILVRAHSTGRPTTLPALRAPFFAALDAERTPRLASVADRWVELAARDVFPETLRAVVDGLLTQATAG</sequence>
<dbReference type="InterPro" id="IPR003012">
    <property type="entry name" value="Tet_transcr_reg_TetR"/>
</dbReference>
<dbReference type="PRINTS" id="PR00455">
    <property type="entry name" value="HTHTETR"/>
</dbReference>
<dbReference type="InterPro" id="IPR001647">
    <property type="entry name" value="HTH_TetR"/>
</dbReference>
<dbReference type="RefSeq" id="WP_186816725.1">
    <property type="nucleotide sequence ID" value="NZ_BJVJ01000004.1"/>
</dbReference>
<evidence type="ECO:0000256" key="4">
    <source>
        <dbReference type="ARBA" id="ARBA00023163"/>
    </source>
</evidence>
<keyword evidence="4" id="KW-0804">Transcription</keyword>
<dbReference type="GO" id="GO:0000976">
    <property type="term" value="F:transcription cis-regulatory region binding"/>
    <property type="evidence" value="ECO:0007669"/>
    <property type="project" value="TreeGrafter"/>
</dbReference>
<gene>
    <name evidence="7" type="ORF">PSU4_07560</name>
</gene>
<dbReference type="Gene3D" id="1.10.357.10">
    <property type="entry name" value="Tetracycline Repressor, domain 2"/>
    <property type="match status" value="1"/>
</dbReference>
<dbReference type="PANTHER" id="PTHR30055:SF151">
    <property type="entry name" value="TRANSCRIPTIONAL REGULATORY PROTEIN"/>
    <property type="match status" value="1"/>
</dbReference>
<keyword evidence="3 5" id="KW-0238">DNA-binding</keyword>
<dbReference type="GO" id="GO:0045892">
    <property type="term" value="P:negative regulation of DNA-templated transcription"/>
    <property type="evidence" value="ECO:0007669"/>
    <property type="project" value="InterPro"/>
</dbReference>
<dbReference type="InterPro" id="IPR036271">
    <property type="entry name" value="Tet_transcr_reg_TetR-rel_C_sf"/>
</dbReference>
<dbReference type="Proteomes" id="UP000321685">
    <property type="component" value="Unassembled WGS sequence"/>
</dbReference>
<keyword evidence="2" id="KW-0805">Transcription regulation</keyword>
<evidence type="ECO:0000256" key="5">
    <source>
        <dbReference type="PROSITE-ProRule" id="PRU00335"/>
    </source>
</evidence>
<keyword evidence="1" id="KW-0678">Repressor</keyword>
<evidence type="ECO:0000256" key="2">
    <source>
        <dbReference type="ARBA" id="ARBA00023015"/>
    </source>
</evidence>
<dbReference type="GO" id="GO:0003700">
    <property type="term" value="F:DNA-binding transcription factor activity"/>
    <property type="evidence" value="ECO:0007669"/>
    <property type="project" value="TreeGrafter"/>
</dbReference>
<dbReference type="Pfam" id="PF00440">
    <property type="entry name" value="TetR_N"/>
    <property type="match status" value="1"/>
</dbReference>
<evidence type="ECO:0000259" key="6">
    <source>
        <dbReference type="PROSITE" id="PS50977"/>
    </source>
</evidence>
<evidence type="ECO:0000313" key="7">
    <source>
        <dbReference type="EMBL" id="GEL21802.1"/>
    </source>
</evidence>
<dbReference type="InterPro" id="IPR050109">
    <property type="entry name" value="HTH-type_TetR-like_transc_reg"/>
</dbReference>
<dbReference type="Pfam" id="PF02909">
    <property type="entry name" value="TetR_C_1"/>
    <property type="match status" value="1"/>
</dbReference>
<feature type="domain" description="HTH tetR-type" evidence="6">
    <location>
        <begin position="16"/>
        <end position="76"/>
    </location>
</feature>
<feature type="DNA-binding region" description="H-T-H motif" evidence="5">
    <location>
        <begin position="39"/>
        <end position="58"/>
    </location>
</feature>
<dbReference type="Gene3D" id="1.10.10.60">
    <property type="entry name" value="Homeodomain-like"/>
    <property type="match status" value="1"/>
</dbReference>
<accession>A0A511DAG5</accession>
<dbReference type="SUPFAM" id="SSF46689">
    <property type="entry name" value="Homeodomain-like"/>
    <property type="match status" value="1"/>
</dbReference>
<dbReference type="PRINTS" id="PR00400">
    <property type="entry name" value="TETREPRESSOR"/>
</dbReference>
<evidence type="ECO:0000256" key="3">
    <source>
        <dbReference type="ARBA" id="ARBA00023125"/>
    </source>
</evidence>
<protein>
    <recommendedName>
        <fullName evidence="6">HTH tetR-type domain-containing protein</fullName>
    </recommendedName>
</protein>
<dbReference type="InterPro" id="IPR009057">
    <property type="entry name" value="Homeodomain-like_sf"/>
</dbReference>
<dbReference type="EMBL" id="BJVJ01000004">
    <property type="protein sequence ID" value="GEL21802.1"/>
    <property type="molecule type" value="Genomic_DNA"/>
</dbReference>
<dbReference type="InterPro" id="IPR004111">
    <property type="entry name" value="Repressor_TetR_C"/>
</dbReference>
<dbReference type="PROSITE" id="PS50977">
    <property type="entry name" value="HTH_TETR_2"/>
    <property type="match status" value="1"/>
</dbReference>
<organism evidence="7 8">
    <name type="scientific">Pseudonocardia sulfidoxydans NBRC 16205</name>
    <dbReference type="NCBI Taxonomy" id="1223511"/>
    <lineage>
        <taxon>Bacteria</taxon>
        <taxon>Bacillati</taxon>
        <taxon>Actinomycetota</taxon>
        <taxon>Actinomycetes</taxon>
        <taxon>Pseudonocardiales</taxon>
        <taxon>Pseudonocardiaceae</taxon>
        <taxon>Pseudonocardia</taxon>
    </lineage>
</organism>
<name>A0A511DAG5_9PSEU</name>